<dbReference type="GO" id="GO:0016020">
    <property type="term" value="C:membrane"/>
    <property type="evidence" value="ECO:0007669"/>
    <property type="project" value="UniProtKB-SubCell"/>
</dbReference>
<dbReference type="AlphaFoldDB" id="A0A1X7TP73"/>
<keyword evidence="15" id="KW-0342">GTP-binding</keyword>
<evidence type="ECO:0000256" key="1">
    <source>
        <dbReference type="ARBA" id="ARBA00001946"/>
    </source>
</evidence>
<keyword evidence="7 18" id="KW-0812">Transmembrane</keyword>
<keyword evidence="4" id="KW-0813">Transport</keyword>
<dbReference type="SUPFAM" id="SSF52540">
    <property type="entry name" value="P-loop containing nucleoside triphosphate hydrolases"/>
    <property type="match status" value="1"/>
</dbReference>
<evidence type="ECO:0000256" key="6">
    <source>
        <dbReference type="ARBA" id="ARBA00022640"/>
    </source>
</evidence>
<keyword evidence="6" id="KW-0934">Plastid</keyword>
<feature type="domain" description="AIG1-type G" evidence="19">
    <location>
        <begin position="12"/>
        <end position="133"/>
    </location>
</feature>
<keyword evidence="13" id="KW-0653">Protein transport</keyword>
<comment type="subcellular location">
    <subcellularLocation>
        <location evidence="2">Membrane</location>
        <topology evidence="2">Single-pass membrane protein</topology>
    </subcellularLocation>
    <subcellularLocation>
        <location evidence="17">Plastid</location>
        <location evidence="17">Chloroplast outer membrane</location>
    </subcellularLocation>
</comment>
<dbReference type="STRING" id="400682.A0A1X7TP73"/>
<evidence type="ECO:0000256" key="7">
    <source>
        <dbReference type="ARBA" id="ARBA00022692"/>
    </source>
</evidence>
<dbReference type="GO" id="GO:0015031">
    <property type="term" value="P:protein transport"/>
    <property type="evidence" value="ECO:0007669"/>
    <property type="project" value="UniProtKB-KW"/>
</dbReference>
<dbReference type="InterPro" id="IPR006703">
    <property type="entry name" value="G_AIG1"/>
</dbReference>
<keyword evidence="5" id="KW-0150">Chloroplast</keyword>
<keyword evidence="8" id="KW-0479">Metal-binding</keyword>
<keyword evidence="11" id="KW-1002">Plastid outer membrane</keyword>
<evidence type="ECO:0000256" key="16">
    <source>
        <dbReference type="ARBA" id="ARBA00023136"/>
    </source>
</evidence>
<evidence type="ECO:0000256" key="13">
    <source>
        <dbReference type="ARBA" id="ARBA00022927"/>
    </source>
</evidence>
<organism evidence="20">
    <name type="scientific">Amphimedon queenslandica</name>
    <name type="common">Sponge</name>
    <dbReference type="NCBI Taxonomy" id="400682"/>
    <lineage>
        <taxon>Eukaryota</taxon>
        <taxon>Metazoa</taxon>
        <taxon>Porifera</taxon>
        <taxon>Demospongiae</taxon>
        <taxon>Heteroscleromorpha</taxon>
        <taxon>Haplosclerida</taxon>
        <taxon>Niphatidae</taxon>
        <taxon>Amphimedon</taxon>
    </lineage>
</organism>
<feature type="transmembrane region" description="Helical" evidence="18">
    <location>
        <begin position="229"/>
        <end position="249"/>
    </location>
</feature>
<dbReference type="OrthoDB" id="425923at2759"/>
<proteinExistence type="inferred from homology"/>
<comment type="cofactor">
    <cofactor evidence="1">
        <name>Mg(2+)</name>
        <dbReference type="ChEBI" id="CHEBI:18420"/>
    </cofactor>
</comment>
<keyword evidence="10" id="KW-0378">Hydrolase</keyword>
<evidence type="ECO:0000256" key="18">
    <source>
        <dbReference type="SAM" id="Phobius"/>
    </source>
</evidence>
<keyword evidence="16 18" id="KW-0472">Membrane</keyword>
<dbReference type="Pfam" id="PF04548">
    <property type="entry name" value="AIG1"/>
    <property type="match status" value="1"/>
</dbReference>
<feature type="transmembrane region" description="Helical" evidence="18">
    <location>
        <begin position="255"/>
        <end position="279"/>
    </location>
</feature>
<dbReference type="eggNOG" id="ENOG502QR60">
    <property type="taxonomic scope" value="Eukaryota"/>
</dbReference>
<evidence type="ECO:0000256" key="15">
    <source>
        <dbReference type="ARBA" id="ARBA00023134"/>
    </source>
</evidence>
<dbReference type="InParanoid" id="A0A1X7TP73"/>
<evidence type="ECO:0000256" key="8">
    <source>
        <dbReference type="ARBA" id="ARBA00022723"/>
    </source>
</evidence>
<dbReference type="Gene3D" id="3.40.50.300">
    <property type="entry name" value="P-loop containing nucleotide triphosphate hydrolases"/>
    <property type="match status" value="1"/>
</dbReference>
<evidence type="ECO:0000256" key="11">
    <source>
        <dbReference type="ARBA" id="ARBA00022805"/>
    </source>
</evidence>
<dbReference type="GO" id="GO:0046872">
    <property type="term" value="F:metal ion binding"/>
    <property type="evidence" value="ECO:0007669"/>
    <property type="project" value="UniProtKB-KW"/>
</dbReference>
<dbReference type="PANTHER" id="PTHR10903">
    <property type="entry name" value="GTPASE, IMAP FAMILY MEMBER-RELATED"/>
    <property type="match status" value="1"/>
</dbReference>
<evidence type="ECO:0000256" key="2">
    <source>
        <dbReference type="ARBA" id="ARBA00004167"/>
    </source>
</evidence>
<reference evidence="20" key="1">
    <citation type="submission" date="2017-05" db="UniProtKB">
        <authorList>
            <consortium name="EnsemblMetazoa"/>
        </authorList>
    </citation>
    <scope>IDENTIFICATION</scope>
</reference>
<evidence type="ECO:0000256" key="3">
    <source>
        <dbReference type="ARBA" id="ARBA00008535"/>
    </source>
</evidence>
<evidence type="ECO:0000256" key="10">
    <source>
        <dbReference type="ARBA" id="ARBA00022801"/>
    </source>
</evidence>
<name>A0A1X7TP73_AMPQE</name>
<dbReference type="InterPro" id="IPR045058">
    <property type="entry name" value="GIMA/IAN/Toc"/>
</dbReference>
<keyword evidence="14 18" id="KW-1133">Transmembrane helix</keyword>
<evidence type="ECO:0000256" key="9">
    <source>
        <dbReference type="ARBA" id="ARBA00022741"/>
    </source>
</evidence>
<evidence type="ECO:0000256" key="14">
    <source>
        <dbReference type="ARBA" id="ARBA00022989"/>
    </source>
</evidence>
<accession>A0A1X7TP73</accession>
<evidence type="ECO:0000256" key="5">
    <source>
        <dbReference type="ARBA" id="ARBA00022528"/>
    </source>
</evidence>
<protein>
    <recommendedName>
        <fullName evidence="19">AIG1-type G domain-containing protein</fullName>
    </recommendedName>
</protein>
<dbReference type="InterPro" id="IPR027417">
    <property type="entry name" value="P-loop_NTPase"/>
</dbReference>
<dbReference type="GO" id="GO:0005525">
    <property type="term" value="F:GTP binding"/>
    <property type="evidence" value="ECO:0007669"/>
    <property type="project" value="UniProtKB-KW"/>
</dbReference>
<evidence type="ECO:0000256" key="17">
    <source>
        <dbReference type="ARBA" id="ARBA00024013"/>
    </source>
</evidence>
<keyword evidence="12" id="KW-0460">Magnesium</keyword>
<dbReference type="EnsemblMetazoa" id="Aqu2.1.16503_001">
    <property type="protein sequence ID" value="Aqu2.1.16503_001"/>
    <property type="gene ID" value="Aqu2.1.16503"/>
</dbReference>
<evidence type="ECO:0000256" key="4">
    <source>
        <dbReference type="ARBA" id="ARBA00022448"/>
    </source>
</evidence>
<evidence type="ECO:0000259" key="19">
    <source>
        <dbReference type="Pfam" id="PF04548"/>
    </source>
</evidence>
<comment type="similarity">
    <text evidence="3">Belongs to the TRAFAC class TrmE-Era-EngA-EngB-Septin-like GTPase superfamily. AIG1/Toc34/Toc159-like paraseptin GTPase family. IAN subfamily.</text>
</comment>
<keyword evidence="9" id="KW-0547">Nucleotide-binding</keyword>
<dbReference type="PANTHER" id="PTHR10903:SF135">
    <property type="entry name" value="TRANSLOCASE OF CHLOROPLAST 120, CHLOROPLASTIC-RELATED"/>
    <property type="match status" value="1"/>
</dbReference>
<dbReference type="GO" id="GO:0016787">
    <property type="term" value="F:hydrolase activity"/>
    <property type="evidence" value="ECO:0007669"/>
    <property type="project" value="UniProtKB-KW"/>
</dbReference>
<sequence>MEALYKRGRCITILVIGRSRVGKSTLINAMFGRDVVEVGHGADLSTTEVHNYVGNFKGVTINIYDTPGFRDTKGRREHDILLDIAKRGQFDLILICTKLEDKNDQYCNFPALASYFHQDMWKRTVVVLTFANHFITLECVKKQPDLEEEIKKTIDSHKDHLMTSLSRSISKEVLEGIPFCLAGLKDKRELPTVDDWLKELWCMCVDHSSEEAREFLTFYARNRGYIETATFFSAVGAGAGIGAAVGSIVPGAGTVVGAAVGAGAGAVVSSFGIIVGRIFK</sequence>
<evidence type="ECO:0000313" key="20">
    <source>
        <dbReference type="EnsemblMetazoa" id="Aqu2.1.16503_001"/>
    </source>
</evidence>
<evidence type="ECO:0000256" key="12">
    <source>
        <dbReference type="ARBA" id="ARBA00022842"/>
    </source>
</evidence>